<dbReference type="InterPro" id="IPR008250">
    <property type="entry name" value="ATPase_P-typ_transduc_dom_A_sf"/>
</dbReference>
<feature type="domain" description="P-type ATPase N-terminal" evidence="4">
    <location>
        <begin position="62"/>
        <end position="115"/>
    </location>
</feature>
<dbReference type="GO" id="GO:0045332">
    <property type="term" value="P:phospholipid translocation"/>
    <property type="evidence" value="ECO:0007669"/>
    <property type="project" value="TreeGrafter"/>
</dbReference>
<sequence length="531" mass="58605">MGKREGARARLGRLLFRAQMSPAGGAESGRRPPPDPGAAKVQIYLNTPLPGSAVDHRGRPIARFPTNKLNSTKYTPLTFLPKNLFEQFRRVANCFFLLLAVLQSFPQFETIDPLVAAVPLILIMSLTAIKDGVEDWKRHSTDASVNHRTVYVLGNWTNVNVLEVSKKSFRALFRHYSHKAFWGFMGLISKFFRDLIDRTNRSANDIDDSLQPAAAARDRPGLAAGGIFPASPIGAGEPGGRPASAASRKNPAVDPNILSGPRSTTDPFWRETFWKNVRAGDVIFLRNNEFIPADVLILSSSEPEGLCYVQTKNLDGETNLKIRNGLAQTAALKTAAECASLRLRVDSEPPTANLFSYNGTVVFEGAENEPPKKVPVTLNSMLLRGCILRNTEYVIGIVVFTGADTKIQLNSGETPSKRTAIEKAMNPQVYGAPAVLILRARRAYRAIFLTSEHFRQTDSPFAFSSNDHSENADLNAFYDFWYEHRPPGNLIAYQNLVPVSLILTVEVVKTVQVCPARLDLRQVAISETVAR</sequence>
<comment type="caution">
    <text evidence="5">The sequence shown here is derived from an EMBL/GenBank/DDBJ whole genome shotgun (WGS) entry which is preliminary data.</text>
</comment>
<dbReference type="SUPFAM" id="SSF81653">
    <property type="entry name" value="Calcium ATPase, transduction domain A"/>
    <property type="match status" value="1"/>
</dbReference>
<dbReference type="OrthoDB" id="377733at2759"/>
<evidence type="ECO:0000313" key="5">
    <source>
        <dbReference type="EMBL" id="KAG5461223.1"/>
    </source>
</evidence>
<reference evidence="5 6" key="1">
    <citation type="journal article" name="Sci. Rep.">
        <title>Genome-scale phylogenetic analyses confirm Olpidium as the closest living zoosporic fungus to the non-flagellated, terrestrial fungi.</title>
        <authorList>
            <person name="Chang Y."/>
            <person name="Rochon D."/>
            <person name="Sekimoto S."/>
            <person name="Wang Y."/>
            <person name="Chovatia M."/>
            <person name="Sandor L."/>
            <person name="Salamov A."/>
            <person name="Grigoriev I.V."/>
            <person name="Stajich J.E."/>
            <person name="Spatafora J.W."/>
        </authorList>
    </citation>
    <scope>NUCLEOTIDE SEQUENCE [LARGE SCALE GENOMIC DNA]</scope>
    <source>
        <strain evidence="5">S191</strain>
    </source>
</reference>
<dbReference type="GO" id="GO:0005886">
    <property type="term" value="C:plasma membrane"/>
    <property type="evidence" value="ECO:0007669"/>
    <property type="project" value="TreeGrafter"/>
</dbReference>
<keyword evidence="6" id="KW-1185">Reference proteome</keyword>
<dbReference type="GO" id="GO:0140326">
    <property type="term" value="F:ATPase-coupled intramembrane lipid transporter activity"/>
    <property type="evidence" value="ECO:0007669"/>
    <property type="project" value="TreeGrafter"/>
</dbReference>
<dbReference type="EMBL" id="JAEFCI010003987">
    <property type="protein sequence ID" value="KAG5461223.1"/>
    <property type="molecule type" value="Genomic_DNA"/>
</dbReference>
<evidence type="ECO:0000256" key="2">
    <source>
        <dbReference type="ARBA" id="ARBA00022448"/>
    </source>
</evidence>
<keyword evidence="2" id="KW-0813">Transport</keyword>
<dbReference type="Pfam" id="PF16209">
    <property type="entry name" value="PhoLip_ATPase_N"/>
    <property type="match status" value="1"/>
</dbReference>
<dbReference type="SUPFAM" id="SSF81665">
    <property type="entry name" value="Calcium ATPase, transmembrane domain M"/>
    <property type="match status" value="1"/>
</dbReference>
<dbReference type="AlphaFoldDB" id="A0A8H7ZYB0"/>
<evidence type="ECO:0000256" key="3">
    <source>
        <dbReference type="SAM" id="MobiDB-lite"/>
    </source>
</evidence>
<evidence type="ECO:0000313" key="6">
    <source>
        <dbReference type="Proteomes" id="UP000673691"/>
    </source>
</evidence>
<dbReference type="InterPro" id="IPR023298">
    <property type="entry name" value="ATPase_P-typ_TM_dom_sf"/>
</dbReference>
<protein>
    <recommendedName>
        <fullName evidence="4">P-type ATPase N-terminal domain-containing protein</fullName>
    </recommendedName>
</protein>
<dbReference type="PANTHER" id="PTHR24092:SF180">
    <property type="entry name" value="PHOSPHOLIPID-TRANSPORTING ATPASE DNF1-RELATED"/>
    <property type="match status" value="1"/>
</dbReference>
<accession>A0A8H7ZYB0</accession>
<dbReference type="Proteomes" id="UP000673691">
    <property type="component" value="Unassembled WGS sequence"/>
</dbReference>
<dbReference type="InterPro" id="IPR032631">
    <property type="entry name" value="P-type_ATPase_N"/>
</dbReference>
<comment type="subcellular location">
    <subcellularLocation>
        <location evidence="1">Endomembrane system</location>
    </subcellularLocation>
</comment>
<feature type="region of interest" description="Disordered" evidence="3">
    <location>
        <begin position="232"/>
        <end position="261"/>
    </location>
</feature>
<evidence type="ECO:0000256" key="1">
    <source>
        <dbReference type="ARBA" id="ARBA00004308"/>
    </source>
</evidence>
<dbReference type="PANTHER" id="PTHR24092">
    <property type="entry name" value="PROBABLE PHOSPHOLIPID-TRANSPORTING ATPASE"/>
    <property type="match status" value="1"/>
</dbReference>
<gene>
    <name evidence="5" type="ORF">BJ554DRAFT_6617</name>
</gene>
<dbReference type="Gene3D" id="2.70.150.10">
    <property type="entry name" value="Calcium-transporting ATPase, cytoplasmic transduction domain A"/>
    <property type="match status" value="1"/>
</dbReference>
<proteinExistence type="predicted"/>
<dbReference type="GO" id="GO:0012505">
    <property type="term" value="C:endomembrane system"/>
    <property type="evidence" value="ECO:0007669"/>
    <property type="project" value="UniProtKB-SubCell"/>
</dbReference>
<organism evidence="5 6">
    <name type="scientific">Olpidium bornovanus</name>
    <dbReference type="NCBI Taxonomy" id="278681"/>
    <lineage>
        <taxon>Eukaryota</taxon>
        <taxon>Fungi</taxon>
        <taxon>Fungi incertae sedis</taxon>
        <taxon>Olpidiomycota</taxon>
        <taxon>Olpidiomycotina</taxon>
        <taxon>Olpidiomycetes</taxon>
        <taxon>Olpidiales</taxon>
        <taxon>Olpidiaceae</taxon>
        <taxon>Olpidium</taxon>
    </lineage>
</organism>
<evidence type="ECO:0000259" key="4">
    <source>
        <dbReference type="Pfam" id="PF16209"/>
    </source>
</evidence>
<name>A0A8H7ZYB0_9FUNG</name>